<organism evidence="1 2">
    <name type="scientific">Castellaniella denitrificans</name>
    <dbReference type="NCBI Taxonomy" id="56119"/>
    <lineage>
        <taxon>Bacteria</taxon>
        <taxon>Pseudomonadati</taxon>
        <taxon>Pseudomonadota</taxon>
        <taxon>Betaproteobacteria</taxon>
        <taxon>Burkholderiales</taxon>
        <taxon>Alcaligenaceae</taxon>
        <taxon>Castellaniella</taxon>
    </lineage>
</organism>
<dbReference type="EMBL" id="JAPWHE010000010">
    <property type="protein sequence ID" value="MCZ4330750.1"/>
    <property type="molecule type" value="Genomic_DNA"/>
</dbReference>
<sequence>MSNILPSLPTYGSAFTSNADRRFDIRTCDIPGIAQPVSIRADSFLVLLDLDEATALGTRLIAAADHYRKAARAAETVAEGA</sequence>
<comment type="caution">
    <text evidence="1">The sequence shown here is derived from an EMBL/GenBank/DDBJ whole genome shotgun (WGS) entry which is preliminary data.</text>
</comment>
<evidence type="ECO:0000313" key="1">
    <source>
        <dbReference type="EMBL" id="MCZ4330750.1"/>
    </source>
</evidence>
<accession>A0ABT4M8F5</accession>
<proteinExistence type="predicted"/>
<keyword evidence="2" id="KW-1185">Reference proteome</keyword>
<protein>
    <submittedName>
        <fullName evidence="1">Uncharacterized protein</fullName>
    </submittedName>
</protein>
<gene>
    <name evidence="1" type="ORF">O4H32_12420</name>
</gene>
<evidence type="ECO:0000313" key="2">
    <source>
        <dbReference type="Proteomes" id="UP001068379"/>
    </source>
</evidence>
<name>A0ABT4M8F5_9BURK</name>
<dbReference type="Proteomes" id="UP001068379">
    <property type="component" value="Unassembled WGS sequence"/>
</dbReference>
<reference evidence="1" key="1">
    <citation type="submission" date="2022-12" db="EMBL/GenBank/DDBJ databases">
        <title>Bacterial isolates from different developmental stages of Nematostella vectensis.</title>
        <authorList>
            <person name="Fraune S."/>
        </authorList>
    </citation>
    <scope>NUCLEOTIDE SEQUENCE</scope>
    <source>
        <strain evidence="1">G21619-S1</strain>
    </source>
</reference>
<dbReference type="RefSeq" id="WP_269359619.1">
    <property type="nucleotide sequence ID" value="NZ_JAPWHE010000010.1"/>
</dbReference>